<organism evidence="2 3">
    <name type="scientific">Geomonas diazotrophica</name>
    <dbReference type="NCBI Taxonomy" id="2843197"/>
    <lineage>
        <taxon>Bacteria</taxon>
        <taxon>Pseudomonadati</taxon>
        <taxon>Thermodesulfobacteriota</taxon>
        <taxon>Desulfuromonadia</taxon>
        <taxon>Geobacterales</taxon>
        <taxon>Geobacteraceae</taxon>
        <taxon>Geomonas</taxon>
    </lineage>
</organism>
<dbReference type="Proteomes" id="UP000683493">
    <property type="component" value="Chromosome"/>
</dbReference>
<evidence type="ECO:0000313" key="2">
    <source>
        <dbReference type="EMBL" id="QWV98081.1"/>
    </source>
</evidence>
<feature type="signal peptide" evidence="1">
    <location>
        <begin position="1"/>
        <end position="20"/>
    </location>
</feature>
<feature type="chain" id="PRO_5045148213" evidence="1">
    <location>
        <begin position="21"/>
        <end position="190"/>
    </location>
</feature>
<keyword evidence="3" id="KW-1185">Reference proteome</keyword>
<gene>
    <name evidence="2" type="ORF">KP005_01960</name>
</gene>
<sequence length="190" mass="21006">MRFVLACTLLLAGAGSAAVAALPAPRPYSGCGVLILRQGAGWQPESLALYQEPGLHRLAETTPQALPRLSGDDAEPLLAASERRGGWVRVALDEAGRQGWLEKARGWEYREWRDFLPGRTVRLLPGLKKEWYQLRQAPGGEPAPSAPLSRDQELRVLEVAQEWARVEAPAGWLRWRDPDGRLTVSLAGRR</sequence>
<evidence type="ECO:0000256" key="1">
    <source>
        <dbReference type="SAM" id="SignalP"/>
    </source>
</evidence>
<protein>
    <submittedName>
        <fullName evidence="2">SH3 domain-containing protein</fullName>
    </submittedName>
</protein>
<accession>A0ABX8JLV1</accession>
<evidence type="ECO:0000313" key="3">
    <source>
        <dbReference type="Proteomes" id="UP000683493"/>
    </source>
</evidence>
<dbReference type="EMBL" id="CP076724">
    <property type="protein sequence ID" value="QWV98081.1"/>
    <property type="molecule type" value="Genomic_DNA"/>
</dbReference>
<proteinExistence type="predicted"/>
<keyword evidence="1" id="KW-0732">Signal</keyword>
<reference evidence="2 3" key="1">
    <citation type="submission" date="2021-06" db="EMBL/GenBank/DDBJ databases">
        <title>Gemonas diversity in paddy soil.</title>
        <authorList>
            <person name="Liu G."/>
        </authorList>
    </citation>
    <scope>NUCLEOTIDE SEQUENCE [LARGE SCALE GENOMIC DNA]</scope>
    <source>
        <strain evidence="2 3">RG29</strain>
    </source>
</reference>
<name>A0ABX8JLV1_9BACT</name>